<keyword evidence="3" id="KW-1185">Reference proteome</keyword>
<dbReference type="Proteomes" id="UP000091967">
    <property type="component" value="Unassembled WGS sequence"/>
</dbReference>
<dbReference type="AlphaFoldDB" id="A0A1B8AQ98"/>
<comment type="caution">
    <text evidence="2">The sequence shown here is derived from an EMBL/GenBank/DDBJ whole genome shotgun (WGS) entry which is preliminary data.</text>
</comment>
<reference evidence="2 3" key="1">
    <citation type="submission" date="2016-06" db="EMBL/GenBank/DDBJ databases">
        <title>Living apart together: crosstalk between the core and supernumerary genomes in a fungal plant pathogen.</title>
        <authorList>
            <person name="Vanheule A."/>
            <person name="Audenaert K."/>
            <person name="Warris S."/>
            <person name="Van De Geest H."/>
            <person name="Schijlen E."/>
            <person name="Hofte M."/>
            <person name="De Saeger S."/>
            <person name="Haesaert G."/>
            <person name="Waalwijk C."/>
            <person name="Van Der Lee T."/>
        </authorList>
    </citation>
    <scope>NUCLEOTIDE SEQUENCE [LARGE SCALE GENOMIC DNA]</scope>
    <source>
        <strain evidence="2 3">2516</strain>
    </source>
</reference>
<organism evidence="2 3">
    <name type="scientific">Fusarium poae</name>
    <dbReference type="NCBI Taxonomy" id="36050"/>
    <lineage>
        <taxon>Eukaryota</taxon>
        <taxon>Fungi</taxon>
        <taxon>Dikarya</taxon>
        <taxon>Ascomycota</taxon>
        <taxon>Pezizomycotina</taxon>
        <taxon>Sordariomycetes</taxon>
        <taxon>Hypocreomycetidae</taxon>
        <taxon>Hypocreales</taxon>
        <taxon>Nectriaceae</taxon>
        <taxon>Fusarium</taxon>
    </lineage>
</organism>
<dbReference type="EMBL" id="LYXU01000003">
    <property type="protein sequence ID" value="OBS22688.1"/>
    <property type="molecule type" value="Genomic_DNA"/>
</dbReference>
<evidence type="ECO:0000313" key="2">
    <source>
        <dbReference type="EMBL" id="OBS22688.1"/>
    </source>
</evidence>
<evidence type="ECO:0000313" key="3">
    <source>
        <dbReference type="Proteomes" id="UP000091967"/>
    </source>
</evidence>
<proteinExistence type="predicted"/>
<evidence type="ECO:0000256" key="1">
    <source>
        <dbReference type="SAM" id="MobiDB-lite"/>
    </source>
</evidence>
<gene>
    <name evidence="2" type="ORF">FPOA_09020</name>
</gene>
<protein>
    <submittedName>
        <fullName evidence="2">Uncharacterized protein</fullName>
    </submittedName>
</protein>
<sequence length="267" mass="30363">MQCSGWAQSRVISFDISNRPNAKDNDIVPSLNVYDTKHRAWHMLSWYGSSNDQRLDFTPRGLIVTAAAMCVNKKICGREFFTHVMQCPYEDMEQFIPCIHCYGVKETHIDDFERFIMNYKFGAADYADEKTPMQWSKYADNTCCATQLEIDDDDDDDSRFKEGKRTCQVLMAKDNGKSRHYRYTFTQTVDYRNDEAPTPKIPSDAGTRYEDETGPVPTAISATTRALDHREISSTTASPSENITSKQAINNVKILGVLSAVLNLFLV</sequence>
<accession>A0A1B8AQ98</accession>
<feature type="region of interest" description="Disordered" evidence="1">
    <location>
        <begin position="193"/>
        <end position="214"/>
    </location>
</feature>
<name>A0A1B8AQ98_FUSPO</name>